<accession>A0ABV7I0B4</accession>
<name>A0ABV7I0B4_9HYPH</name>
<dbReference type="RefSeq" id="WP_182305458.1">
    <property type="nucleotide sequence ID" value="NZ_CP059896.1"/>
</dbReference>
<dbReference type="EMBL" id="JBHRTG010000007">
    <property type="protein sequence ID" value="MFC3163128.1"/>
    <property type="molecule type" value="Genomic_DNA"/>
</dbReference>
<comment type="caution">
    <text evidence="2">The sequence shown here is derived from an EMBL/GenBank/DDBJ whole genome shotgun (WGS) entry which is preliminary data.</text>
</comment>
<gene>
    <name evidence="2" type="ORF">ACFOHV_07535</name>
</gene>
<protein>
    <submittedName>
        <fullName evidence="2">Uncharacterized protein</fullName>
    </submittedName>
</protein>
<keyword evidence="3" id="KW-1185">Reference proteome</keyword>
<evidence type="ECO:0000313" key="3">
    <source>
        <dbReference type="Proteomes" id="UP001595647"/>
    </source>
</evidence>
<reference evidence="3" key="1">
    <citation type="journal article" date="2019" name="Int. J. Syst. Evol. Microbiol.">
        <title>The Global Catalogue of Microorganisms (GCM) 10K type strain sequencing project: providing services to taxonomists for standard genome sequencing and annotation.</title>
        <authorList>
            <consortium name="The Broad Institute Genomics Platform"/>
            <consortium name="The Broad Institute Genome Sequencing Center for Infectious Disease"/>
            <person name="Wu L."/>
            <person name="Ma J."/>
        </authorList>
    </citation>
    <scope>NUCLEOTIDE SEQUENCE [LARGE SCALE GENOMIC DNA]</scope>
    <source>
        <strain evidence="3">KCTC 52231</strain>
    </source>
</reference>
<sequence>MAQSIRRSLVVFLAMLVLALGPAGVNSNFAAGVTHELAAASMASTHMHGPSNAMPVSRGDDCCAKLQSGSCGDCLILRSCETACAAPAVLADAPIATVTVRSGRDKTDADVLVTGIMVKPPTEPPKA</sequence>
<organism evidence="2 3">
    <name type="scientific">Ciceribacter thiooxidans</name>
    <dbReference type="NCBI Taxonomy" id="1969821"/>
    <lineage>
        <taxon>Bacteria</taxon>
        <taxon>Pseudomonadati</taxon>
        <taxon>Pseudomonadota</taxon>
        <taxon>Alphaproteobacteria</taxon>
        <taxon>Hyphomicrobiales</taxon>
        <taxon>Rhizobiaceae</taxon>
        <taxon>Ciceribacter</taxon>
    </lineage>
</organism>
<feature type="signal peptide" evidence="1">
    <location>
        <begin position="1"/>
        <end position="30"/>
    </location>
</feature>
<proteinExistence type="predicted"/>
<keyword evidence="1" id="KW-0732">Signal</keyword>
<evidence type="ECO:0000313" key="2">
    <source>
        <dbReference type="EMBL" id="MFC3163128.1"/>
    </source>
</evidence>
<evidence type="ECO:0000256" key="1">
    <source>
        <dbReference type="SAM" id="SignalP"/>
    </source>
</evidence>
<dbReference type="Proteomes" id="UP001595647">
    <property type="component" value="Unassembled WGS sequence"/>
</dbReference>
<feature type="chain" id="PRO_5046279838" evidence="1">
    <location>
        <begin position="31"/>
        <end position="127"/>
    </location>
</feature>